<proteinExistence type="predicted"/>
<evidence type="ECO:0000313" key="4">
    <source>
        <dbReference type="Proteomes" id="UP001190700"/>
    </source>
</evidence>
<dbReference type="SUPFAM" id="SSF49785">
    <property type="entry name" value="Galactose-binding domain-like"/>
    <property type="match status" value="1"/>
</dbReference>
<protein>
    <recommendedName>
        <fullName evidence="2">NADH:ubiquinone oxidoreductase intermediate-associated protein 30 domain-containing protein</fullName>
    </recommendedName>
</protein>
<name>A0AAE0F400_9CHLO</name>
<dbReference type="AlphaFoldDB" id="A0AAE0F400"/>
<evidence type="ECO:0000259" key="2">
    <source>
        <dbReference type="Pfam" id="PF08547"/>
    </source>
</evidence>
<feature type="signal peptide" evidence="1">
    <location>
        <begin position="1"/>
        <end position="22"/>
    </location>
</feature>
<organism evidence="3 4">
    <name type="scientific">Cymbomonas tetramitiformis</name>
    <dbReference type="NCBI Taxonomy" id="36881"/>
    <lineage>
        <taxon>Eukaryota</taxon>
        <taxon>Viridiplantae</taxon>
        <taxon>Chlorophyta</taxon>
        <taxon>Pyramimonadophyceae</taxon>
        <taxon>Pyramimonadales</taxon>
        <taxon>Pyramimonadaceae</taxon>
        <taxon>Cymbomonas</taxon>
    </lineage>
</organism>
<dbReference type="Proteomes" id="UP001190700">
    <property type="component" value="Unassembled WGS sequence"/>
</dbReference>
<keyword evidence="4" id="KW-1185">Reference proteome</keyword>
<gene>
    <name evidence="3" type="ORF">CYMTET_39690</name>
</gene>
<evidence type="ECO:0000256" key="1">
    <source>
        <dbReference type="SAM" id="SignalP"/>
    </source>
</evidence>
<accession>A0AAE0F400</accession>
<feature type="domain" description="NADH:ubiquinone oxidoreductase intermediate-associated protein 30" evidence="2">
    <location>
        <begin position="35"/>
        <end position="154"/>
    </location>
</feature>
<dbReference type="InterPro" id="IPR008979">
    <property type="entry name" value="Galactose-bd-like_sf"/>
</dbReference>
<reference evidence="3 4" key="1">
    <citation type="journal article" date="2015" name="Genome Biol. Evol.">
        <title>Comparative Genomics of a Bacterivorous Green Alga Reveals Evolutionary Causalities and Consequences of Phago-Mixotrophic Mode of Nutrition.</title>
        <authorList>
            <person name="Burns J.A."/>
            <person name="Paasch A."/>
            <person name="Narechania A."/>
            <person name="Kim E."/>
        </authorList>
    </citation>
    <scope>NUCLEOTIDE SEQUENCE [LARGE SCALE GENOMIC DNA]</scope>
    <source>
        <strain evidence="3 4">PLY_AMNH</strain>
    </source>
</reference>
<comment type="caution">
    <text evidence="3">The sequence shown here is derived from an EMBL/GenBank/DDBJ whole genome shotgun (WGS) entry which is preliminary data.</text>
</comment>
<feature type="chain" id="PRO_5042065558" description="NADH:ubiquinone oxidoreductase intermediate-associated protein 30 domain-containing protein" evidence="1">
    <location>
        <begin position="23"/>
        <end position="240"/>
    </location>
</feature>
<dbReference type="Pfam" id="PF08547">
    <property type="entry name" value="CIA30"/>
    <property type="match status" value="1"/>
</dbReference>
<sequence length="240" mass="25725">MRAIPTLMFIFVGAYDFNSVIADDEIILEDFAAPSHTWRQLNDPVMGGVSTGTFTLTPDGLAVLAGVVSDVPSLGAPGFIYAGSVDSVRFPDVSACTAMSITARSVIPYAGYRICFGRSHPIDAKFFAYGHKADFNLPAGGEFSTVEIPFTNFSDLWDDATGDAIRTCQEDKRHCPDRDNLANLAPISIWAEGVSGKVRLEIKQLAASGCAGAPIADEISAAYDVNTRAGIARMLWDNFS</sequence>
<evidence type="ECO:0000313" key="3">
    <source>
        <dbReference type="EMBL" id="KAK3250958.1"/>
    </source>
</evidence>
<dbReference type="InterPro" id="IPR013857">
    <property type="entry name" value="NADH-UbQ_OxRdtase-assoc_prot30"/>
</dbReference>
<keyword evidence="1" id="KW-0732">Signal</keyword>
<dbReference type="EMBL" id="LGRX02026386">
    <property type="protein sequence ID" value="KAK3250958.1"/>
    <property type="molecule type" value="Genomic_DNA"/>
</dbReference>